<gene>
    <name evidence="16" type="ORF">FUT82_03170</name>
    <name evidence="15" type="ORF">TPHV1_50059</name>
</gene>
<dbReference type="SMART" id="SM00478">
    <property type="entry name" value="ENDO3c"/>
    <property type="match status" value="1"/>
</dbReference>
<reference evidence="15" key="1">
    <citation type="submission" date="2015-01" db="EMBL/GenBank/DDBJ databases">
        <authorList>
            <person name="Xiang T."/>
            <person name="Song Y."/>
            <person name="Huang L."/>
            <person name="Wang B."/>
            <person name="Wu P."/>
        </authorList>
    </citation>
    <scope>NUCLEOTIDE SEQUENCE [LARGE SCALE GENOMIC DNA]</scope>
    <source>
        <strain evidence="15">V1</strain>
    </source>
</reference>
<proteinExistence type="inferred from homology"/>
<organism evidence="15 17">
    <name type="scientific">Treponema phagedenis</name>
    <dbReference type="NCBI Taxonomy" id="162"/>
    <lineage>
        <taxon>Bacteria</taxon>
        <taxon>Pseudomonadati</taxon>
        <taxon>Spirochaetota</taxon>
        <taxon>Spirochaetia</taxon>
        <taxon>Spirochaetales</taxon>
        <taxon>Treponemataceae</taxon>
        <taxon>Treponema</taxon>
    </lineage>
</organism>
<evidence type="ECO:0000256" key="8">
    <source>
        <dbReference type="ARBA" id="ARBA00022763"/>
    </source>
</evidence>
<evidence type="ECO:0000256" key="1">
    <source>
        <dbReference type="ARBA" id="ARBA00000843"/>
    </source>
</evidence>
<dbReference type="SUPFAM" id="SSF48150">
    <property type="entry name" value="DNA-glycosylase"/>
    <property type="match status" value="1"/>
</dbReference>
<evidence type="ECO:0000256" key="7">
    <source>
        <dbReference type="ARBA" id="ARBA00022723"/>
    </source>
</evidence>
<evidence type="ECO:0000256" key="13">
    <source>
        <dbReference type="ARBA" id="ARBA00023295"/>
    </source>
</evidence>
<keyword evidence="7" id="KW-0479">Metal-binding</keyword>
<dbReference type="GeneID" id="57751818"/>
<dbReference type="GO" id="GO:0034039">
    <property type="term" value="F:8-oxo-7,8-dihydroguanine DNA N-glycosylase activity"/>
    <property type="evidence" value="ECO:0007669"/>
    <property type="project" value="TreeGrafter"/>
</dbReference>
<dbReference type="AlphaFoldDB" id="A0A0B7GVT6"/>
<evidence type="ECO:0000256" key="6">
    <source>
        <dbReference type="ARBA" id="ARBA00022023"/>
    </source>
</evidence>
<dbReference type="GO" id="GO:0035485">
    <property type="term" value="F:adenine/guanine mispair binding"/>
    <property type="evidence" value="ECO:0007669"/>
    <property type="project" value="TreeGrafter"/>
</dbReference>
<keyword evidence="8" id="KW-0227">DNA damage</keyword>
<evidence type="ECO:0000256" key="12">
    <source>
        <dbReference type="ARBA" id="ARBA00023204"/>
    </source>
</evidence>
<dbReference type="GO" id="GO:0000701">
    <property type="term" value="F:purine-specific mismatch base pair DNA N-glycosylase activity"/>
    <property type="evidence" value="ECO:0007669"/>
    <property type="project" value="UniProtKB-EC"/>
</dbReference>
<dbReference type="Pfam" id="PF00633">
    <property type="entry name" value="HHH"/>
    <property type="match status" value="1"/>
</dbReference>
<comment type="catalytic activity">
    <reaction evidence="1">
        <text>Hydrolyzes free adenine bases from 7,8-dihydro-8-oxoguanine:adenine mismatched double-stranded DNA, leaving an apurinic site.</text>
        <dbReference type="EC" id="3.2.2.31"/>
    </reaction>
</comment>
<keyword evidence="12" id="KW-0234">DNA repair</keyword>
<keyword evidence="17" id="KW-1185">Reference proteome</keyword>
<evidence type="ECO:0000256" key="3">
    <source>
        <dbReference type="ARBA" id="ARBA00002933"/>
    </source>
</evidence>
<feature type="domain" description="HhH-GPD" evidence="14">
    <location>
        <begin position="43"/>
        <end position="191"/>
    </location>
</feature>
<comment type="cofactor">
    <cofactor evidence="2">
        <name>[4Fe-4S] cluster</name>
        <dbReference type="ChEBI" id="CHEBI:49883"/>
    </cofactor>
</comment>
<dbReference type="EMBL" id="CP042817">
    <property type="protein sequence ID" value="QEJ97082.1"/>
    <property type="molecule type" value="Genomic_DNA"/>
</dbReference>
<dbReference type="InterPro" id="IPR000445">
    <property type="entry name" value="HhH_motif"/>
</dbReference>
<evidence type="ECO:0000313" key="18">
    <source>
        <dbReference type="Proteomes" id="UP000323594"/>
    </source>
</evidence>
<evidence type="ECO:0000259" key="14">
    <source>
        <dbReference type="SMART" id="SM00478"/>
    </source>
</evidence>
<dbReference type="InterPro" id="IPR003265">
    <property type="entry name" value="HhH-GPD_domain"/>
</dbReference>
<dbReference type="PANTHER" id="PTHR42944:SF1">
    <property type="entry name" value="ADENINE DNA GLYCOSYLASE"/>
    <property type="match status" value="1"/>
</dbReference>
<dbReference type="PANTHER" id="PTHR42944">
    <property type="entry name" value="ADENINE DNA GLYCOSYLASE"/>
    <property type="match status" value="1"/>
</dbReference>
<reference evidence="16 18" key="3">
    <citation type="submission" date="2019-08" db="EMBL/GenBank/DDBJ databases">
        <authorList>
            <person name="Kuhnert P."/>
        </authorList>
    </citation>
    <scope>NUCLEOTIDE SEQUENCE [LARGE SCALE GENOMIC DNA]</scope>
    <source>
        <strain evidence="16 18">B36.5</strain>
    </source>
</reference>
<reference evidence="17" key="2">
    <citation type="submission" date="2015-01" db="EMBL/GenBank/DDBJ databases">
        <authorList>
            <person name="Manzoor Shahid"/>
            <person name="Zubair Saima"/>
        </authorList>
    </citation>
    <scope>NUCLEOTIDE SEQUENCE [LARGE SCALE GENOMIC DNA]</scope>
    <source>
        <strain evidence="17">V1</strain>
    </source>
</reference>
<dbReference type="Proteomes" id="UP000042527">
    <property type="component" value="Unassembled WGS sequence"/>
</dbReference>
<sequence>MTLSSKQIEDFQKRIINYYKAHGRNFPWRETADPYEIMVSEFMLQQTQTERVVPKYLGWLERFPTVKDLADADFMSVLTMWSGLGYNRRARFLHEAAKKIVSEYQGKVPANPQDLQKLPGIGSYTAAAISVFAYNNALALIETNIRSVFLFFFFPDKEKVHDTEIFKLITDVLYTENPRLWYYALMDYGAELKKRIKNPNRRSKHYTKQSKFEGSVRQMRGAILRSLQNFEKPAAKSELSATIDIELTHFETALSALIDEGFVAETDEGYCIKN</sequence>
<dbReference type="GO" id="GO:0046872">
    <property type="term" value="F:metal ion binding"/>
    <property type="evidence" value="ECO:0007669"/>
    <property type="project" value="UniProtKB-KW"/>
</dbReference>
<dbReference type="InterPro" id="IPR011257">
    <property type="entry name" value="DNA_glycosylase"/>
</dbReference>
<name>A0A0B7GVT6_TREPH</name>
<dbReference type="InterPro" id="IPR004036">
    <property type="entry name" value="Endonuclease-III-like_CS2"/>
</dbReference>
<evidence type="ECO:0000313" key="16">
    <source>
        <dbReference type="EMBL" id="QEJ97082.1"/>
    </source>
</evidence>
<evidence type="ECO:0000256" key="9">
    <source>
        <dbReference type="ARBA" id="ARBA00022801"/>
    </source>
</evidence>
<keyword evidence="9" id="KW-0378">Hydrolase</keyword>
<dbReference type="InterPro" id="IPR044298">
    <property type="entry name" value="MIG/MutY"/>
</dbReference>
<dbReference type="GO" id="GO:0032357">
    <property type="term" value="F:oxidized purine DNA binding"/>
    <property type="evidence" value="ECO:0007669"/>
    <property type="project" value="TreeGrafter"/>
</dbReference>
<dbReference type="Gene3D" id="1.10.1670.10">
    <property type="entry name" value="Helix-hairpin-Helix base-excision DNA repair enzymes (C-terminal)"/>
    <property type="match status" value="1"/>
</dbReference>
<dbReference type="CDD" id="cd00056">
    <property type="entry name" value="ENDO3c"/>
    <property type="match status" value="1"/>
</dbReference>
<keyword evidence="10" id="KW-0408">Iron</keyword>
<evidence type="ECO:0000256" key="5">
    <source>
        <dbReference type="ARBA" id="ARBA00012045"/>
    </source>
</evidence>
<dbReference type="RefSeq" id="WP_024752894.1">
    <property type="nucleotide sequence ID" value="NZ_CDNC01000045.1"/>
</dbReference>
<accession>A0A0B7GVT6</accession>
<dbReference type="GO" id="GO:0051536">
    <property type="term" value="F:iron-sulfur cluster binding"/>
    <property type="evidence" value="ECO:0007669"/>
    <property type="project" value="UniProtKB-KW"/>
</dbReference>
<keyword evidence="11" id="KW-0411">Iron-sulfur</keyword>
<dbReference type="InterPro" id="IPR023170">
    <property type="entry name" value="HhH_base_excis_C"/>
</dbReference>
<dbReference type="Pfam" id="PF00730">
    <property type="entry name" value="HhH-GPD"/>
    <property type="match status" value="1"/>
</dbReference>
<evidence type="ECO:0000256" key="10">
    <source>
        <dbReference type="ARBA" id="ARBA00023004"/>
    </source>
</evidence>
<dbReference type="EMBL" id="CDNC01000045">
    <property type="protein sequence ID" value="CEM62799.1"/>
    <property type="molecule type" value="Genomic_DNA"/>
</dbReference>
<dbReference type="PROSITE" id="PS01155">
    <property type="entry name" value="ENDONUCLEASE_III_2"/>
    <property type="match status" value="1"/>
</dbReference>
<evidence type="ECO:0000256" key="11">
    <source>
        <dbReference type="ARBA" id="ARBA00023014"/>
    </source>
</evidence>
<dbReference type="OrthoDB" id="9802365at2"/>
<comment type="similarity">
    <text evidence="4">Belongs to the Nth/MutY family.</text>
</comment>
<dbReference type="GO" id="GO:0006298">
    <property type="term" value="P:mismatch repair"/>
    <property type="evidence" value="ECO:0007669"/>
    <property type="project" value="TreeGrafter"/>
</dbReference>
<dbReference type="GO" id="GO:0006284">
    <property type="term" value="P:base-excision repair"/>
    <property type="evidence" value="ECO:0007669"/>
    <property type="project" value="InterPro"/>
</dbReference>
<keyword evidence="13" id="KW-0326">Glycosidase</keyword>
<evidence type="ECO:0000313" key="15">
    <source>
        <dbReference type="EMBL" id="CEM62799.1"/>
    </source>
</evidence>
<dbReference type="EC" id="3.2.2.31" evidence="5"/>
<dbReference type="Gene3D" id="1.10.340.30">
    <property type="entry name" value="Hypothetical protein, domain 2"/>
    <property type="match status" value="1"/>
</dbReference>
<evidence type="ECO:0000313" key="17">
    <source>
        <dbReference type="Proteomes" id="UP000042527"/>
    </source>
</evidence>
<evidence type="ECO:0000256" key="2">
    <source>
        <dbReference type="ARBA" id="ARBA00001966"/>
    </source>
</evidence>
<evidence type="ECO:0000256" key="4">
    <source>
        <dbReference type="ARBA" id="ARBA00008343"/>
    </source>
</evidence>
<protein>
    <recommendedName>
        <fullName evidence="6">Adenine DNA glycosylase</fullName>
        <ecNumber evidence="5">3.2.2.31</ecNumber>
    </recommendedName>
</protein>
<comment type="function">
    <text evidence="3">Adenine glycosylase active on G-A mispairs. MutY also corrects error-prone DNA synthesis past GO lesions which are due to the oxidatively damaged form of guanine: 7,8-dihydro-8-oxoguanine (8-oxo-dGTP).</text>
</comment>
<dbReference type="Proteomes" id="UP000323594">
    <property type="component" value="Chromosome"/>
</dbReference>